<evidence type="ECO:0000313" key="3">
    <source>
        <dbReference type="Proteomes" id="UP000269301"/>
    </source>
</evidence>
<sequence length="259" mass="31054">MSVIRTDKWLKQEMYLDPLKLCTKLERYFQDVTEYDIFQHLSRNGMYRHRLKNGDEFIENLSKTNIYKIVKQEHLYLMNKWNGPDIPIFILPSDYTNRKLINEFNGKSGLAFHDKLFLFISDDNSINEIKALFTHEYNHVCRLLHYPKKERKYTLLDTIILEGLAENAVRERFGKSYLASWTAYYSSDNLRKFWEKIISPNKHLIITNRKHNELLYGLRFYPRMLGYAVGYYLVVNYVEENKISMEELLCIPSERIPPQ</sequence>
<evidence type="ECO:0000259" key="1">
    <source>
        <dbReference type="Pfam" id="PF10026"/>
    </source>
</evidence>
<feature type="domain" description="DUF2268" evidence="1">
    <location>
        <begin position="67"/>
        <end position="256"/>
    </location>
</feature>
<dbReference type="GO" id="GO:0006508">
    <property type="term" value="P:proteolysis"/>
    <property type="evidence" value="ECO:0007669"/>
    <property type="project" value="UniProtKB-KW"/>
</dbReference>
<protein>
    <submittedName>
        <fullName evidence="2">Zn-dependent protease</fullName>
    </submittedName>
</protein>
<accession>A0A495AAY4</accession>
<dbReference type="OrthoDB" id="2449457at2"/>
<dbReference type="InterPro" id="IPR018728">
    <property type="entry name" value="DUF2268"/>
</dbReference>
<evidence type="ECO:0000313" key="2">
    <source>
        <dbReference type="EMBL" id="RKQ37251.1"/>
    </source>
</evidence>
<reference evidence="2 3" key="1">
    <citation type="journal article" date="2016" name="Int. J. Syst. Evol. Microbiol.">
        <title>Oceanobacillus halophilus sp. nov., a novel moderately halophilic bacterium from a hypersaline lake.</title>
        <authorList>
            <person name="Amoozegar M.A."/>
            <person name="Bagheri M."/>
            <person name="Makhdoumi A."/>
            <person name="Nikou M.M."/>
            <person name="Fazeli S.A.S."/>
            <person name="Schumann P."/>
            <person name="Sproer C."/>
            <person name="Sanchez-Porro C."/>
            <person name="Ventosa A."/>
        </authorList>
    </citation>
    <scope>NUCLEOTIDE SEQUENCE [LARGE SCALE GENOMIC DNA]</scope>
    <source>
        <strain evidence="2 3">DSM 23996</strain>
    </source>
</reference>
<keyword evidence="2" id="KW-0378">Hydrolase</keyword>
<dbReference type="AlphaFoldDB" id="A0A495AAY4"/>
<dbReference type="EMBL" id="RBZP01000001">
    <property type="protein sequence ID" value="RKQ37251.1"/>
    <property type="molecule type" value="Genomic_DNA"/>
</dbReference>
<organism evidence="2 3">
    <name type="scientific">Oceanobacillus halophilus</name>
    <dbReference type="NCBI Taxonomy" id="930130"/>
    <lineage>
        <taxon>Bacteria</taxon>
        <taxon>Bacillati</taxon>
        <taxon>Bacillota</taxon>
        <taxon>Bacilli</taxon>
        <taxon>Bacillales</taxon>
        <taxon>Bacillaceae</taxon>
        <taxon>Oceanobacillus</taxon>
    </lineage>
</organism>
<keyword evidence="3" id="KW-1185">Reference proteome</keyword>
<keyword evidence="2" id="KW-0645">Protease</keyword>
<comment type="caution">
    <text evidence="2">The sequence shown here is derived from an EMBL/GenBank/DDBJ whole genome shotgun (WGS) entry which is preliminary data.</text>
</comment>
<name>A0A495AAY4_9BACI</name>
<gene>
    <name evidence="2" type="ORF">D8M06_00100</name>
</gene>
<proteinExistence type="predicted"/>
<dbReference type="GO" id="GO:0008233">
    <property type="term" value="F:peptidase activity"/>
    <property type="evidence" value="ECO:0007669"/>
    <property type="project" value="UniProtKB-KW"/>
</dbReference>
<dbReference type="Proteomes" id="UP000269301">
    <property type="component" value="Unassembled WGS sequence"/>
</dbReference>
<dbReference type="RefSeq" id="WP_121202333.1">
    <property type="nucleotide sequence ID" value="NZ_RBZP01000001.1"/>
</dbReference>
<dbReference type="Pfam" id="PF10026">
    <property type="entry name" value="DUF2268"/>
    <property type="match status" value="1"/>
</dbReference>